<feature type="region of interest" description="Disordered" evidence="5">
    <location>
        <begin position="1517"/>
        <end position="1548"/>
    </location>
</feature>
<dbReference type="InterPro" id="IPR011011">
    <property type="entry name" value="Znf_FYVE_PHD"/>
</dbReference>
<feature type="compositionally biased region" description="Basic and acidic residues" evidence="5">
    <location>
        <begin position="1979"/>
        <end position="1990"/>
    </location>
</feature>
<keyword evidence="8" id="KW-1185">Reference proteome</keyword>
<dbReference type="EMBL" id="JAPXFL010000012">
    <property type="protein sequence ID" value="KAK9498263.1"/>
    <property type="molecule type" value="Genomic_DNA"/>
</dbReference>
<feature type="compositionally biased region" description="Low complexity" evidence="5">
    <location>
        <begin position="2277"/>
        <end position="2286"/>
    </location>
</feature>
<feature type="compositionally biased region" description="Acidic residues" evidence="5">
    <location>
        <begin position="942"/>
        <end position="952"/>
    </location>
</feature>
<feature type="region of interest" description="Disordered" evidence="5">
    <location>
        <begin position="1"/>
        <end position="56"/>
    </location>
</feature>
<feature type="compositionally biased region" description="Basic and acidic residues" evidence="5">
    <location>
        <begin position="119"/>
        <end position="129"/>
    </location>
</feature>
<feature type="region of interest" description="Disordered" evidence="5">
    <location>
        <begin position="1612"/>
        <end position="1651"/>
    </location>
</feature>
<dbReference type="SMART" id="SM00249">
    <property type="entry name" value="PHD"/>
    <property type="match status" value="2"/>
</dbReference>
<keyword evidence="1" id="KW-0479">Metal-binding</keyword>
<comment type="caution">
    <text evidence="7">The sequence shown here is derived from an EMBL/GenBank/DDBJ whole genome shotgun (WGS) entry which is preliminary data.</text>
</comment>
<reference evidence="7 8" key="1">
    <citation type="submission" date="2022-12" db="EMBL/GenBank/DDBJ databases">
        <title>Chromosome-level genome assembly of true bugs.</title>
        <authorList>
            <person name="Ma L."/>
            <person name="Li H."/>
        </authorList>
    </citation>
    <scope>NUCLEOTIDE SEQUENCE [LARGE SCALE GENOMIC DNA]</scope>
    <source>
        <strain evidence="7">Lab_2022b</strain>
    </source>
</reference>
<feature type="region of interest" description="Disordered" evidence="5">
    <location>
        <begin position="807"/>
        <end position="830"/>
    </location>
</feature>
<feature type="region of interest" description="Disordered" evidence="5">
    <location>
        <begin position="1425"/>
        <end position="1453"/>
    </location>
</feature>
<feature type="region of interest" description="Disordered" evidence="5">
    <location>
        <begin position="1131"/>
        <end position="1151"/>
    </location>
</feature>
<feature type="compositionally biased region" description="Acidic residues" evidence="5">
    <location>
        <begin position="542"/>
        <end position="557"/>
    </location>
</feature>
<dbReference type="Proteomes" id="UP001461498">
    <property type="component" value="Unassembled WGS sequence"/>
</dbReference>
<feature type="compositionally biased region" description="Polar residues" evidence="5">
    <location>
        <begin position="1630"/>
        <end position="1640"/>
    </location>
</feature>
<feature type="region of interest" description="Disordered" evidence="5">
    <location>
        <begin position="1907"/>
        <end position="1926"/>
    </location>
</feature>
<feature type="compositionally biased region" description="Polar residues" evidence="5">
    <location>
        <begin position="1859"/>
        <end position="1886"/>
    </location>
</feature>
<feature type="region of interest" description="Disordered" evidence="5">
    <location>
        <begin position="1837"/>
        <end position="1894"/>
    </location>
</feature>
<feature type="region of interest" description="Disordered" evidence="5">
    <location>
        <begin position="923"/>
        <end position="995"/>
    </location>
</feature>
<evidence type="ECO:0000256" key="5">
    <source>
        <dbReference type="SAM" id="MobiDB-lite"/>
    </source>
</evidence>
<feature type="region of interest" description="Disordered" evidence="5">
    <location>
        <begin position="527"/>
        <end position="557"/>
    </location>
</feature>
<evidence type="ECO:0000313" key="7">
    <source>
        <dbReference type="EMBL" id="KAK9498263.1"/>
    </source>
</evidence>
<evidence type="ECO:0000313" key="8">
    <source>
        <dbReference type="Proteomes" id="UP001461498"/>
    </source>
</evidence>
<feature type="region of interest" description="Disordered" evidence="5">
    <location>
        <begin position="1268"/>
        <end position="1374"/>
    </location>
</feature>
<feature type="compositionally biased region" description="Polar residues" evidence="5">
    <location>
        <begin position="818"/>
        <end position="828"/>
    </location>
</feature>
<protein>
    <recommendedName>
        <fullName evidence="6">PHD-type domain-containing protein</fullName>
    </recommendedName>
</protein>
<feature type="compositionally biased region" description="Polar residues" evidence="5">
    <location>
        <begin position="1329"/>
        <end position="1346"/>
    </location>
</feature>
<evidence type="ECO:0000256" key="1">
    <source>
        <dbReference type="ARBA" id="ARBA00022723"/>
    </source>
</evidence>
<feature type="compositionally biased region" description="Polar residues" evidence="5">
    <location>
        <begin position="1277"/>
        <end position="1294"/>
    </location>
</feature>
<evidence type="ECO:0000256" key="4">
    <source>
        <dbReference type="PROSITE-ProRule" id="PRU00146"/>
    </source>
</evidence>
<dbReference type="PROSITE" id="PS50016">
    <property type="entry name" value="ZF_PHD_2"/>
    <property type="match status" value="1"/>
</dbReference>
<name>A0AAW1CKP2_9HEMI</name>
<feature type="region of interest" description="Disordered" evidence="5">
    <location>
        <begin position="1810"/>
        <end position="1829"/>
    </location>
</feature>
<organism evidence="7 8">
    <name type="scientific">Rhynocoris fuscipes</name>
    <dbReference type="NCBI Taxonomy" id="488301"/>
    <lineage>
        <taxon>Eukaryota</taxon>
        <taxon>Metazoa</taxon>
        <taxon>Ecdysozoa</taxon>
        <taxon>Arthropoda</taxon>
        <taxon>Hexapoda</taxon>
        <taxon>Insecta</taxon>
        <taxon>Pterygota</taxon>
        <taxon>Neoptera</taxon>
        <taxon>Paraneoptera</taxon>
        <taxon>Hemiptera</taxon>
        <taxon>Heteroptera</taxon>
        <taxon>Panheteroptera</taxon>
        <taxon>Cimicomorpha</taxon>
        <taxon>Reduviidae</taxon>
        <taxon>Harpactorinae</taxon>
        <taxon>Harpactorini</taxon>
        <taxon>Rhynocoris</taxon>
    </lineage>
</organism>
<dbReference type="GO" id="GO:0008270">
    <property type="term" value="F:zinc ion binding"/>
    <property type="evidence" value="ECO:0007669"/>
    <property type="project" value="UniProtKB-KW"/>
</dbReference>
<feature type="compositionally biased region" description="Gly residues" evidence="5">
    <location>
        <begin position="1911"/>
        <end position="1922"/>
    </location>
</feature>
<feature type="compositionally biased region" description="Basic and acidic residues" evidence="5">
    <location>
        <begin position="1347"/>
        <end position="1361"/>
    </location>
</feature>
<feature type="region of interest" description="Disordered" evidence="5">
    <location>
        <begin position="1979"/>
        <end position="2043"/>
    </location>
</feature>
<feature type="compositionally biased region" description="Polar residues" evidence="5">
    <location>
        <begin position="1668"/>
        <end position="1682"/>
    </location>
</feature>
<dbReference type="InterPro" id="IPR001965">
    <property type="entry name" value="Znf_PHD"/>
</dbReference>
<feature type="domain" description="PHD-type" evidence="6">
    <location>
        <begin position="2311"/>
        <end position="2375"/>
    </location>
</feature>
<feature type="compositionally biased region" description="Basic and acidic residues" evidence="5">
    <location>
        <begin position="1131"/>
        <end position="1140"/>
    </location>
</feature>
<evidence type="ECO:0000256" key="3">
    <source>
        <dbReference type="ARBA" id="ARBA00022833"/>
    </source>
</evidence>
<dbReference type="CDD" id="cd21085">
    <property type="entry name" value="WH_NTD_PHF10"/>
    <property type="match status" value="1"/>
</dbReference>
<feature type="region of interest" description="Disordered" evidence="5">
    <location>
        <begin position="2268"/>
        <end position="2307"/>
    </location>
</feature>
<feature type="region of interest" description="Disordered" evidence="5">
    <location>
        <begin position="1668"/>
        <end position="1717"/>
    </location>
</feature>
<feature type="region of interest" description="Disordered" evidence="5">
    <location>
        <begin position="105"/>
        <end position="131"/>
    </location>
</feature>
<feature type="region of interest" description="Disordered" evidence="5">
    <location>
        <begin position="618"/>
        <end position="646"/>
    </location>
</feature>
<dbReference type="InterPro" id="IPR019787">
    <property type="entry name" value="Znf_PHD-finger"/>
</dbReference>
<feature type="compositionally biased region" description="Polar residues" evidence="5">
    <location>
        <begin position="2006"/>
        <end position="2040"/>
    </location>
</feature>
<feature type="compositionally biased region" description="Polar residues" evidence="5">
    <location>
        <begin position="1747"/>
        <end position="1769"/>
    </location>
</feature>
<feature type="compositionally biased region" description="Polar residues" evidence="5">
    <location>
        <begin position="1693"/>
        <end position="1717"/>
    </location>
</feature>
<dbReference type="Gene3D" id="3.30.40.10">
    <property type="entry name" value="Zinc/RING finger domain, C3HC4 (zinc finger)"/>
    <property type="match status" value="1"/>
</dbReference>
<sequence length="2462" mass="273058">MDDHHYFMQPGGDCGSPNPAGSQKRPVVLGVVNTLGMKSTNQKRKRRWDQPPEEIDSKKVRTLNNDSECSSSFNIIDSEKNSDIFMDVNSLINVNNEVLIESDELCKESDSSDGLTKPESSEIERHELDTNSLSTERTLETVNSIVIEEEKVVNESISVDIALDSNISDGDSQCTNNNLVDPSESVDTLTFVSSMSDSLKQIQYYDEEDSNSEDSSLILSHQVNPSLSECSNSSEILMKVATTDNSINNDNINQSSEYLNKNNAITINKAELPSSPVHTTNDESIDLVQVINDQSSISHSEVIVSELDTEDNTVTIQQSSDVCHQVKQINPSVACESESLSSKIDLIAEKDSSMMEQLDTIQQVDQQLVLETDTNDSAKLEDVLKTNETISNLEMEPAAVEEEEELWSKEEEQSAAVQSKQEDLSFSKKHVLQMERDFTFGSDTSGIIEQDQDQASITEDLTVRLLEKSQAKYETDIKKVSLSEELVNKETSSNESWKTVVTFDEDKIVSDTSVLKAVSCELKEDSNDKLEYLSPTSGSELQSDDQIQEEVPSDEPVESLSLPLVQTDSALDTVKEEVVVEDITNEFKEHIEAVPGERSDKVTCDKEEEIIATDVVTENDENSSSVRVEESKDESDNIIMTGPNPEDIPEFAIVDDLNEPINIEETENEVIIETEEVESLFDENLENQDILMEVDAEFEDTKRLLCTEIDVDNENIQSAHSSSLITHTVQLTQQQPPTLSKLTEPHQFISKQAAEKTEKTKEVITTKEPALELSQHISSKNSILHDRAVLLPQTVLVKEVITDVESNDKKSPDIELNSVPSESSSINKSLLVDERSNVELKIETADGSDENNDSVLLKPDSETEILETDPVSQLSSKSPPLSEASTSIPVSTPTIDNESESIKDTSEVNLQLSKENVHISEFSPCNKVDNDSDTCKNVSSLEQEEKELDEEQSEKKNSDEKEVLETIRKDMKTDADSEVSARYSPASEEVIIDGTPQESLLETTICTSASVEVDAKDAQPIGDSVSSNLDPSKHEQISQMEVISAVEAISSEVVVSGLEQEQDTLGIDEEMVEVPVKDHLQGIEDVLAIDSIREGKEVEELDLVDNYELEVIAEPLKKDDVAISPVQIKESTAHDPELQHSSELSSIPMDTSEKELVTSSTELEVAIVEEQNTSTILSRQAKSVVHHSYEDAVKETSSNESWKTVVTYDEDKGINEEMKNLAAKEDFKDTSLLEIKEDSIDKLEYLSPTGGSELQTGDDDQLLAEVSPPVVTKDTDSSLTSARSSTDNTANIQVKPSVPDIKENIAFEESLDDKTENEKSLCSRPTEHSILSDNDNKVNPVNIESSNRIKIEESNKTEKVESSSPNKEEEEIETDTGIVFGDDVEEMEDDMEASICVQETDNEVVIESEEMGFLFDDKISTNEDVGLEGDGDANIADVDGTSGNEKMEVDDGEPKEDNVIVEKIFDRGLLMESENMTSDENILDIVEEDTLEKADKPVETVVEQVISEEIISDEKVEENKNGSVCNVDKSKDRSVSSDSSWSGQPTEHDNLVPLLKTVPISDKGKAVVEKEEEVLVNFQPSRGELQKQVEQPAQKLEPITLRIYKDNLSIRTDDLDSPKRHRSPTLASGLKSQLSPQVKGSPTGGGASSPQTKQLEFTLKIAKDANTNIPKATMSPKSNLSPSGVAWQADMSPGSSSSLNKESHSPGQASPTTSESTLNKLKLKICKPNENVEVSKQPSISGVVLESKSSPLKCTENNSTSETSPQASSKLEEFRTPKSHLKLETMFKKMLESQIESKPTKISSGEVVSSIGSSASDLDPAANSEKLSEPLVTVSTPVIPTPRKRGRPRKIVTLPVEQPMSSELSGNNGGEMQQSFSVPDSASAADNINRPMRSCRGRTKPIVVRTRKPRGGGMMRGGGRGRGITRITPDRETLTEYEKAELAKIEAKKERLRAESIARYEAKKAKKLAKKLKDEERRKRLAREKAEKAEAAAPQVFEEETRMSAPDNSNSRGHTPYRSSNQTDGADESQNSVSNTTSTGHIKRGRMEVQCDYESKEIRVDQLAEYHWQGSELSMIQEQVSLYLGVKSFKRKYPDLKRRPVEAEERTYLEDSGLVPKSMCDLGITAVSSAEVLDIMFHDFPDKYEEFRKYVREKQAREVSSKQKALASMRRDGCKIEPREQALEAVASWNANLNRERKEERRCALDLQTFTIHYPKSDRTNMTRPVPKVGLYPIALIPGQYCDYYKQYTPTELMYFPLNTVVYGPLKPNERQQAGASDDGSASDSDTSSDDDSSESSSESSDSSEEQDDTRKCCKICKTSKKSNKDSSTTSLLESSMIQCAHCKSYYHASCQDFAEEMLPHIRKYDWSCIDCKKCLTCKSRGNVDKILCCDLCDRGHHVECLGLKKVPERWHCNVCAYCTNCGSRDPGAPDWQHEYKKGDKGIKVYSRTLCATCSKMANVII</sequence>
<feature type="compositionally biased region" description="Basic and acidic residues" evidence="5">
    <location>
        <begin position="1312"/>
        <end position="1327"/>
    </location>
</feature>
<keyword evidence="2 4" id="KW-0863">Zinc-finger</keyword>
<dbReference type="SUPFAM" id="SSF57903">
    <property type="entry name" value="FYVE/PHD zinc finger"/>
    <property type="match status" value="2"/>
</dbReference>
<gene>
    <name evidence="7" type="ORF">O3M35_002941</name>
</gene>
<keyword evidence="3" id="KW-0862">Zinc</keyword>
<evidence type="ECO:0000259" key="6">
    <source>
        <dbReference type="PROSITE" id="PS50016"/>
    </source>
</evidence>
<feature type="compositionally biased region" description="Basic and acidic residues" evidence="5">
    <location>
        <begin position="953"/>
        <end position="975"/>
    </location>
</feature>
<dbReference type="InterPro" id="IPR013083">
    <property type="entry name" value="Znf_RING/FYVE/PHD"/>
</dbReference>
<accession>A0AAW1CKP2</accession>
<evidence type="ECO:0000256" key="2">
    <source>
        <dbReference type="ARBA" id="ARBA00022771"/>
    </source>
</evidence>
<feature type="compositionally biased region" description="Polar residues" evidence="5">
    <location>
        <begin position="870"/>
        <end position="896"/>
    </location>
</feature>
<proteinExistence type="predicted"/>
<feature type="region of interest" description="Disordered" evidence="5">
    <location>
        <begin position="1747"/>
        <end position="1775"/>
    </location>
</feature>
<feature type="region of interest" description="Disordered" evidence="5">
    <location>
        <begin position="844"/>
        <end position="902"/>
    </location>
</feature>